<evidence type="ECO:0000313" key="3">
    <source>
        <dbReference type="Proteomes" id="UP001158576"/>
    </source>
</evidence>
<organism evidence="2 3">
    <name type="scientific">Oikopleura dioica</name>
    <name type="common">Tunicate</name>
    <dbReference type="NCBI Taxonomy" id="34765"/>
    <lineage>
        <taxon>Eukaryota</taxon>
        <taxon>Metazoa</taxon>
        <taxon>Chordata</taxon>
        <taxon>Tunicata</taxon>
        <taxon>Appendicularia</taxon>
        <taxon>Copelata</taxon>
        <taxon>Oikopleuridae</taxon>
        <taxon>Oikopleura</taxon>
    </lineage>
</organism>
<feature type="compositionally biased region" description="Basic and acidic residues" evidence="1">
    <location>
        <begin position="36"/>
        <end position="58"/>
    </location>
</feature>
<feature type="region of interest" description="Disordered" evidence="1">
    <location>
        <begin position="146"/>
        <end position="170"/>
    </location>
</feature>
<reference evidence="2 3" key="1">
    <citation type="submission" date="2021-04" db="EMBL/GenBank/DDBJ databases">
        <authorList>
            <person name="Bliznina A."/>
        </authorList>
    </citation>
    <scope>NUCLEOTIDE SEQUENCE [LARGE SCALE GENOMIC DNA]</scope>
</reference>
<keyword evidence="3" id="KW-1185">Reference proteome</keyword>
<accession>A0ABN7SQ81</accession>
<protein>
    <submittedName>
        <fullName evidence="2">Oidioi.mRNA.OKI2018_I69.chr1.g549.t1.cds</fullName>
    </submittedName>
</protein>
<evidence type="ECO:0000313" key="2">
    <source>
        <dbReference type="EMBL" id="CAG5102962.1"/>
    </source>
</evidence>
<sequence>MSFEIWREFVENANRSVRKKNFSESGPASRRRLRRNWGDKEEYLKEPERRSRGAEDTGRCQNNAERGSDTMHSQRTTRDLINNYANISDLVNRMMNRRKSELFQKYNIDLKVKQEPPRQFWSTENLSPELDEKIEQQNVRLVRERSLERPGNPVSKSTSFLDKEKDPTKTKFRVRLRKKAPKKPDSARQRKRLVVVSKPFRTNLPDEIFPRKMTPEAVPTSPMVIKNHLPTRKSPTFSSTPVFLPVQQIINFSETNFHQATEIARRKGSINFIKPYLHLLFEIQIREKVLLKI</sequence>
<evidence type="ECO:0000256" key="1">
    <source>
        <dbReference type="SAM" id="MobiDB-lite"/>
    </source>
</evidence>
<dbReference type="Proteomes" id="UP001158576">
    <property type="component" value="Chromosome 1"/>
</dbReference>
<proteinExistence type="predicted"/>
<gene>
    <name evidence="2" type="ORF">OKIOD_LOCUS9314</name>
</gene>
<feature type="compositionally biased region" description="Polar residues" evidence="1">
    <location>
        <begin position="59"/>
        <end position="77"/>
    </location>
</feature>
<dbReference type="EMBL" id="OU015566">
    <property type="protein sequence ID" value="CAG5102962.1"/>
    <property type="molecule type" value="Genomic_DNA"/>
</dbReference>
<feature type="region of interest" description="Disordered" evidence="1">
    <location>
        <begin position="18"/>
        <end position="77"/>
    </location>
</feature>
<name>A0ABN7SQ81_OIKDI</name>